<dbReference type="SUPFAM" id="SSF56349">
    <property type="entry name" value="DNA breaking-rejoining enzymes"/>
    <property type="match status" value="1"/>
</dbReference>
<proteinExistence type="inferred from homology"/>
<dbReference type="Proteomes" id="UP000034392">
    <property type="component" value="Chromosome"/>
</dbReference>
<accession>A0A0F7KUY5</accession>
<dbReference type="Pfam" id="PF00589">
    <property type="entry name" value="Phage_integrase"/>
    <property type="match status" value="1"/>
</dbReference>
<dbReference type="InterPro" id="IPR025166">
    <property type="entry name" value="Integrase_DNA_bind_dom"/>
</dbReference>
<dbReference type="EMBL" id="CP011452">
    <property type="protein sequence ID" value="AKH42986.1"/>
    <property type="molecule type" value="Genomic_DNA"/>
</dbReference>
<keyword evidence="6" id="KW-1185">Reference proteome</keyword>
<keyword evidence="4" id="KW-0233">DNA recombination</keyword>
<organism evidence="5 6">
    <name type="scientific">Croceibacterium atlanticum</name>
    <dbReference type="NCBI Taxonomy" id="1267766"/>
    <lineage>
        <taxon>Bacteria</taxon>
        <taxon>Pseudomonadati</taxon>
        <taxon>Pseudomonadota</taxon>
        <taxon>Alphaproteobacteria</taxon>
        <taxon>Sphingomonadales</taxon>
        <taxon>Erythrobacteraceae</taxon>
        <taxon>Croceibacterium</taxon>
    </lineage>
</organism>
<dbReference type="PROSITE" id="PS51898">
    <property type="entry name" value="TYR_RECOMBINASE"/>
    <property type="match status" value="1"/>
</dbReference>
<dbReference type="GO" id="GO:0015074">
    <property type="term" value="P:DNA integration"/>
    <property type="evidence" value="ECO:0007669"/>
    <property type="project" value="UniProtKB-KW"/>
</dbReference>
<keyword evidence="2" id="KW-0229">DNA integration</keyword>
<dbReference type="Gene3D" id="1.10.443.10">
    <property type="entry name" value="Intergrase catalytic core"/>
    <property type="match status" value="1"/>
</dbReference>
<evidence type="ECO:0000256" key="3">
    <source>
        <dbReference type="ARBA" id="ARBA00023125"/>
    </source>
</evidence>
<gene>
    <name evidence="5" type="primary">xerD_2</name>
    <name evidence="5" type="ORF">WYH_01951</name>
</gene>
<comment type="similarity">
    <text evidence="1">Belongs to the 'phage' integrase family.</text>
</comment>
<dbReference type="InterPro" id="IPR002104">
    <property type="entry name" value="Integrase_catalytic"/>
</dbReference>
<dbReference type="AlphaFoldDB" id="A0A0F7KUY5"/>
<dbReference type="PATRIC" id="fig|1267766.3.peg.1973"/>
<evidence type="ECO:0000256" key="4">
    <source>
        <dbReference type="ARBA" id="ARBA00023172"/>
    </source>
</evidence>
<dbReference type="CDD" id="cd00796">
    <property type="entry name" value="INT_Rci_Hp1_C"/>
    <property type="match status" value="1"/>
</dbReference>
<keyword evidence="3" id="KW-0238">DNA-binding</keyword>
<sequence>MPTAKLNKRAIDALKPPAEKQFVLWDNEIRGFGIRVLPSGLKTFIIQYRNAEGVKRRVNLGRFGVLTVDQARDLAKIKLGAVASGEDPAEDARRARNEMNVAELCEWYLTEARAGRILGRRNRPIKESSLAMDESRIRTHINPLIGKRIARHLTIADVEAMQDDVAKGKTGKPRTGGRGGKATGGRGVAARCLTTIQAILGHAKHKGLLAEHPTKGAKKLAGNKRTRRLSVAEIETLGKAMVYAEQQGVSPTGIAVIRLLLLTGYRREEGQAMQREWVNPMGGFVAFPDTKTGEQVRAIGPEAIKVIVAQPRIAGNPYVFAATTGDGPFTSVSACLQRVCGFAGITGVTPHVLRHTFASIAAELGFSELTIRAMLGHASQNVTQDYIHVDEALKLAVRRTSDEIAKLLAQGAAKLDRLRLVA</sequence>
<dbReference type="STRING" id="1267766.WYH_01951"/>
<dbReference type="PANTHER" id="PTHR30629">
    <property type="entry name" value="PROPHAGE INTEGRASE"/>
    <property type="match status" value="1"/>
</dbReference>
<dbReference type="GO" id="GO:0003677">
    <property type="term" value="F:DNA binding"/>
    <property type="evidence" value="ECO:0007669"/>
    <property type="project" value="UniProtKB-KW"/>
</dbReference>
<dbReference type="InterPro" id="IPR010998">
    <property type="entry name" value="Integrase_recombinase_N"/>
</dbReference>
<dbReference type="Gene3D" id="3.30.160.390">
    <property type="entry name" value="Integrase, DNA-binding domain"/>
    <property type="match status" value="1"/>
</dbReference>
<evidence type="ECO:0000313" key="6">
    <source>
        <dbReference type="Proteomes" id="UP000034392"/>
    </source>
</evidence>
<dbReference type="Gene3D" id="1.10.150.130">
    <property type="match status" value="1"/>
</dbReference>
<evidence type="ECO:0000256" key="1">
    <source>
        <dbReference type="ARBA" id="ARBA00008857"/>
    </source>
</evidence>
<dbReference type="RefSeq" id="WP_046905029.1">
    <property type="nucleotide sequence ID" value="NZ_CP011452.2"/>
</dbReference>
<dbReference type="InterPro" id="IPR038488">
    <property type="entry name" value="Integrase_DNA-bd_sf"/>
</dbReference>
<dbReference type="InterPro" id="IPR050808">
    <property type="entry name" value="Phage_Integrase"/>
</dbReference>
<evidence type="ECO:0000256" key="2">
    <source>
        <dbReference type="ARBA" id="ARBA00022908"/>
    </source>
</evidence>
<protein>
    <submittedName>
        <fullName evidence="5">Tyrosine recombinase XerD</fullName>
    </submittedName>
</protein>
<dbReference type="GO" id="GO:0006310">
    <property type="term" value="P:DNA recombination"/>
    <property type="evidence" value="ECO:0007669"/>
    <property type="project" value="UniProtKB-KW"/>
</dbReference>
<dbReference type="InterPro" id="IPR011010">
    <property type="entry name" value="DNA_brk_join_enz"/>
</dbReference>
<dbReference type="PANTHER" id="PTHR30629:SF2">
    <property type="entry name" value="PROPHAGE INTEGRASE INTS-RELATED"/>
    <property type="match status" value="1"/>
</dbReference>
<dbReference type="OrthoDB" id="7615137at2"/>
<dbReference type="InterPro" id="IPR013762">
    <property type="entry name" value="Integrase-like_cat_sf"/>
</dbReference>
<dbReference type="KEGG" id="aay:WYH_01951"/>
<evidence type="ECO:0000313" key="5">
    <source>
        <dbReference type="EMBL" id="AKH42986.1"/>
    </source>
</evidence>
<name>A0A0F7KUY5_9SPHN</name>
<reference evidence="5" key="1">
    <citation type="submission" date="2015-05" db="EMBL/GenBank/DDBJ databases">
        <title>The complete genome of Altererythrobacter atlanticus strain 26DY36.</title>
        <authorList>
            <person name="Wu Y.-H."/>
            <person name="Cheng H."/>
            <person name="Wu X.-W."/>
        </authorList>
    </citation>
    <scope>NUCLEOTIDE SEQUENCE [LARGE SCALE GENOMIC DNA]</scope>
    <source>
        <strain evidence="5">26DY36</strain>
    </source>
</reference>
<dbReference type="Pfam" id="PF13356">
    <property type="entry name" value="Arm-DNA-bind_3"/>
    <property type="match status" value="1"/>
</dbReference>